<name>A0A5C1E5J7_9RHOO</name>
<gene>
    <name evidence="12" type="ORF">OTERR_03530</name>
</gene>
<evidence type="ECO:0000256" key="5">
    <source>
        <dbReference type="ARBA" id="ARBA00023315"/>
    </source>
</evidence>
<keyword evidence="4" id="KW-0443">Lipid metabolism</keyword>
<evidence type="ECO:0000313" key="13">
    <source>
        <dbReference type="Proteomes" id="UP000323671"/>
    </source>
</evidence>
<evidence type="ECO:0000256" key="1">
    <source>
        <dbReference type="ARBA" id="ARBA00005189"/>
    </source>
</evidence>
<comment type="catalytic activity">
    <reaction evidence="10">
        <text>a (3R)-hydroxyacyl-[ACP] + L-ornithine = a lyso-ornithine lipid + holo-[ACP] + H(+)</text>
        <dbReference type="Rhea" id="RHEA:20633"/>
        <dbReference type="Rhea" id="RHEA-COMP:9685"/>
        <dbReference type="Rhea" id="RHEA-COMP:9945"/>
        <dbReference type="ChEBI" id="CHEBI:15378"/>
        <dbReference type="ChEBI" id="CHEBI:46911"/>
        <dbReference type="ChEBI" id="CHEBI:64479"/>
        <dbReference type="ChEBI" id="CHEBI:78827"/>
        <dbReference type="ChEBI" id="CHEBI:138482"/>
        <dbReference type="EC" id="2.3.2.30"/>
    </reaction>
    <physiologicalReaction direction="left-to-right" evidence="10">
        <dbReference type="Rhea" id="RHEA:20634"/>
    </physiologicalReaction>
</comment>
<feature type="region of interest" description="Disordered" evidence="11">
    <location>
        <begin position="1"/>
        <end position="37"/>
    </location>
</feature>
<evidence type="ECO:0000256" key="9">
    <source>
        <dbReference type="ARBA" id="ARBA00045724"/>
    </source>
</evidence>
<evidence type="ECO:0000256" key="11">
    <source>
        <dbReference type="SAM" id="MobiDB-lite"/>
    </source>
</evidence>
<evidence type="ECO:0000256" key="8">
    <source>
        <dbReference type="ARBA" id="ARBA00039866"/>
    </source>
</evidence>
<dbReference type="InterPro" id="IPR016181">
    <property type="entry name" value="Acyl_CoA_acyltransferase"/>
</dbReference>
<evidence type="ECO:0000256" key="6">
    <source>
        <dbReference type="ARBA" id="ARBA00038095"/>
    </source>
</evidence>
<dbReference type="RefSeq" id="WP_082396588.1">
    <property type="nucleotide sequence ID" value="NZ_CP022579.1"/>
</dbReference>
<comment type="pathway">
    <text evidence="1">Lipid metabolism.</text>
</comment>
<dbReference type="EMBL" id="CP022579">
    <property type="protein sequence ID" value="QEL63829.1"/>
    <property type="molecule type" value="Genomic_DNA"/>
</dbReference>
<dbReference type="Pfam" id="PF13444">
    <property type="entry name" value="Acetyltransf_5"/>
    <property type="match status" value="1"/>
</dbReference>
<dbReference type="Gene3D" id="3.40.630.30">
    <property type="match status" value="1"/>
</dbReference>
<evidence type="ECO:0000256" key="2">
    <source>
        <dbReference type="ARBA" id="ARBA00022516"/>
    </source>
</evidence>
<comment type="similarity">
    <text evidence="6">Belongs to the acetyltransferase family. OlsB subfamily.</text>
</comment>
<keyword evidence="2" id="KW-0444">Lipid biosynthesis</keyword>
<accession>A0A5C1E5J7</accession>
<keyword evidence="5" id="KW-0012">Acyltransferase</keyword>
<dbReference type="PANTHER" id="PTHR37323:SF1">
    <property type="entry name" value="L-ORNITHINE N(ALPHA)-ACYLTRANSFERASE"/>
    <property type="match status" value="1"/>
</dbReference>
<sequence length="272" mass="30074">MTTPANPSPSPLHGADATPLEQAGHAARQRRHLSVGLTRSPREIEEAQRLRYRVFAQEMGANLQCRTPGVDQDMFDAHCEHLVVRDEDSGEVVGTYRILSPEAARKIGNYYTEGEFDLTRLQHLRPKLVEVGRSCVHPDYRSGATITLLWSGLSRFMLENGYDYLIGCASVSMADGGFAAAALYHRLTEHMSPLEYRVFPRVPLPLDALSREAAASSEALVPPLVKGYLRAGAWVCGEPAWDPDFNTADLPVLLPMSRVDARYAKHFLKSGA</sequence>
<comment type="function">
    <text evidence="9">Catalyzes the first step in the biosynthesis of ornithine lipids, which are phosphorus-free membrane lipids. Catalyzes the 3-hydroxyacyl-acyl carrier protein-dependent acylation of ornithine to form lyso-ornithine lipid (LOL).</text>
</comment>
<evidence type="ECO:0000256" key="3">
    <source>
        <dbReference type="ARBA" id="ARBA00022679"/>
    </source>
</evidence>
<dbReference type="EC" id="2.3.2.30" evidence="7"/>
<keyword evidence="13" id="KW-1185">Reference proteome</keyword>
<reference evidence="12 13" key="1">
    <citation type="submission" date="2017-07" db="EMBL/GenBank/DDBJ databases">
        <title>Complete genome sequence of Oryzomicrobium terrae TPP412.</title>
        <authorList>
            <person name="Chiu L.-W."/>
            <person name="Lo K.-J."/>
            <person name="Tsai Y.-M."/>
            <person name="Lin S.-S."/>
            <person name="Kuo C.-H."/>
            <person name="Liu C.-T."/>
        </authorList>
    </citation>
    <scope>NUCLEOTIDE SEQUENCE [LARGE SCALE GENOMIC DNA]</scope>
    <source>
        <strain evidence="12 13">TPP412</strain>
    </source>
</reference>
<evidence type="ECO:0000256" key="10">
    <source>
        <dbReference type="ARBA" id="ARBA00047785"/>
    </source>
</evidence>
<dbReference type="GO" id="GO:0006629">
    <property type="term" value="P:lipid metabolic process"/>
    <property type="evidence" value="ECO:0007669"/>
    <property type="project" value="UniProtKB-KW"/>
</dbReference>
<evidence type="ECO:0000313" key="12">
    <source>
        <dbReference type="EMBL" id="QEL63829.1"/>
    </source>
</evidence>
<dbReference type="Proteomes" id="UP000323671">
    <property type="component" value="Chromosome"/>
</dbReference>
<evidence type="ECO:0000256" key="7">
    <source>
        <dbReference type="ARBA" id="ARBA00039058"/>
    </source>
</evidence>
<protein>
    <recommendedName>
        <fullName evidence="8">L-ornithine N(alpha)-acyltransferase</fullName>
        <ecNumber evidence="7">2.3.2.30</ecNumber>
    </recommendedName>
</protein>
<dbReference type="PANTHER" id="PTHR37323">
    <property type="entry name" value="GCN5-RELATED N-ACETYLTRANSFERASE"/>
    <property type="match status" value="1"/>
</dbReference>
<proteinExistence type="inferred from homology"/>
<dbReference type="GO" id="GO:0043810">
    <property type="term" value="F:ornithine-acyl [acyl carrier protein] N-acyltransferase activity"/>
    <property type="evidence" value="ECO:0007669"/>
    <property type="project" value="UniProtKB-EC"/>
</dbReference>
<keyword evidence="3" id="KW-0808">Transferase</keyword>
<organism evidence="12 13">
    <name type="scientific">Oryzomicrobium terrae</name>
    <dbReference type="NCBI Taxonomy" id="1735038"/>
    <lineage>
        <taxon>Bacteria</taxon>
        <taxon>Pseudomonadati</taxon>
        <taxon>Pseudomonadota</taxon>
        <taxon>Betaproteobacteria</taxon>
        <taxon>Rhodocyclales</taxon>
        <taxon>Rhodocyclaceae</taxon>
        <taxon>Oryzomicrobium</taxon>
    </lineage>
</organism>
<dbReference type="AlphaFoldDB" id="A0A5C1E5J7"/>
<dbReference type="InterPro" id="IPR052351">
    <property type="entry name" value="Ornithine_N-alpha-AT"/>
</dbReference>
<dbReference type="KEGG" id="otr:OTERR_03530"/>
<evidence type="ECO:0000256" key="4">
    <source>
        <dbReference type="ARBA" id="ARBA00023098"/>
    </source>
</evidence>
<feature type="compositionally biased region" description="Pro residues" evidence="11">
    <location>
        <begin position="1"/>
        <end position="10"/>
    </location>
</feature>
<dbReference type="SUPFAM" id="SSF55729">
    <property type="entry name" value="Acyl-CoA N-acyltransferases (Nat)"/>
    <property type="match status" value="1"/>
</dbReference>